<gene>
    <name evidence="2" type="ORF">METZ01_LOCUS232617</name>
</gene>
<dbReference type="Gene3D" id="1.10.287.40">
    <property type="entry name" value="Serine-tRNA synthetase, tRNA binding domain"/>
    <property type="match status" value="1"/>
</dbReference>
<dbReference type="InterPro" id="IPR042103">
    <property type="entry name" value="SerRS_1_N_sf"/>
</dbReference>
<feature type="domain" description="Serine-tRNA synthetase type1 N-terminal" evidence="1">
    <location>
        <begin position="1"/>
        <end position="59"/>
    </location>
</feature>
<feature type="non-terminal residue" evidence="2">
    <location>
        <position position="66"/>
    </location>
</feature>
<name>A0A382GYZ0_9ZZZZ</name>
<dbReference type="SUPFAM" id="SSF46589">
    <property type="entry name" value="tRNA-binding arm"/>
    <property type="match status" value="1"/>
</dbReference>
<dbReference type="AlphaFoldDB" id="A0A382GYZ0"/>
<dbReference type="Pfam" id="PF02403">
    <property type="entry name" value="Seryl_tRNA_N"/>
    <property type="match status" value="1"/>
</dbReference>
<dbReference type="EMBL" id="UINC01057998">
    <property type="protein sequence ID" value="SVB79763.1"/>
    <property type="molecule type" value="Genomic_DNA"/>
</dbReference>
<evidence type="ECO:0000259" key="1">
    <source>
        <dbReference type="Pfam" id="PF02403"/>
    </source>
</evidence>
<proteinExistence type="predicted"/>
<protein>
    <recommendedName>
        <fullName evidence="1">Serine-tRNA synthetase type1 N-terminal domain-containing protein</fullName>
    </recommendedName>
</protein>
<dbReference type="InterPro" id="IPR010978">
    <property type="entry name" value="tRNA-bd_arm"/>
</dbReference>
<dbReference type="GO" id="GO:0000166">
    <property type="term" value="F:nucleotide binding"/>
    <property type="evidence" value="ECO:0007669"/>
    <property type="project" value="InterPro"/>
</dbReference>
<evidence type="ECO:0000313" key="2">
    <source>
        <dbReference type="EMBL" id="SVB79763.1"/>
    </source>
</evidence>
<sequence>MIDVKQIRQNPDQLRQAIALRGVDPKLADVDRFLELDAKRRELQQEIDGLNAGKKELAQLGRSDPD</sequence>
<accession>A0A382GYZ0</accession>
<dbReference type="InterPro" id="IPR015866">
    <property type="entry name" value="Ser-tRNA-synth_1_N"/>
</dbReference>
<reference evidence="2" key="1">
    <citation type="submission" date="2018-05" db="EMBL/GenBank/DDBJ databases">
        <authorList>
            <person name="Lanie J.A."/>
            <person name="Ng W.-L."/>
            <person name="Kazmierczak K.M."/>
            <person name="Andrzejewski T.M."/>
            <person name="Davidsen T.M."/>
            <person name="Wayne K.J."/>
            <person name="Tettelin H."/>
            <person name="Glass J.I."/>
            <person name="Rusch D."/>
            <person name="Podicherti R."/>
            <person name="Tsui H.-C.T."/>
            <person name="Winkler M.E."/>
        </authorList>
    </citation>
    <scope>NUCLEOTIDE SEQUENCE</scope>
</reference>
<organism evidence="2">
    <name type="scientific">marine metagenome</name>
    <dbReference type="NCBI Taxonomy" id="408172"/>
    <lineage>
        <taxon>unclassified sequences</taxon>
        <taxon>metagenomes</taxon>
        <taxon>ecological metagenomes</taxon>
    </lineage>
</organism>